<feature type="region of interest" description="Disordered" evidence="5">
    <location>
        <begin position="1427"/>
        <end position="1456"/>
    </location>
</feature>
<feature type="compositionally biased region" description="Polar residues" evidence="5">
    <location>
        <begin position="468"/>
        <end position="477"/>
    </location>
</feature>
<feature type="region of interest" description="Disordered" evidence="5">
    <location>
        <begin position="516"/>
        <end position="571"/>
    </location>
</feature>
<feature type="compositionally biased region" description="Low complexity" evidence="5">
    <location>
        <begin position="1135"/>
        <end position="1144"/>
    </location>
</feature>
<comment type="caution">
    <text evidence="7">The sequence shown here is derived from an EMBL/GenBank/DDBJ whole genome shotgun (WGS) entry which is preliminary data.</text>
</comment>
<reference evidence="7 8" key="1">
    <citation type="journal article" date="2018" name="IMA Fungus">
        <title>IMA Genome-F 9: Draft genome sequence of Annulohypoxylon stygium, Aspergillus mulundensis, Berkeleyomyces basicola (syn. Thielaviopsis basicola), Ceratocystis smalleyi, two Cercospora beticola strains, Coleophoma cylindrospora, Fusarium fracticaudum, Phialophora cf. hyalina, and Morchella septimelata.</title>
        <authorList>
            <person name="Wingfield B.D."/>
            <person name="Bills G.F."/>
            <person name="Dong Y."/>
            <person name="Huang W."/>
            <person name="Nel W.J."/>
            <person name="Swalarsk-Parry B.S."/>
            <person name="Vaghefi N."/>
            <person name="Wilken P.M."/>
            <person name="An Z."/>
            <person name="de Beer Z.W."/>
            <person name="De Vos L."/>
            <person name="Chen L."/>
            <person name="Duong T.A."/>
            <person name="Gao Y."/>
            <person name="Hammerbacher A."/>
            <person name="Kikkert J.R."/>
            <person name="Li Y."/>
            <person name="Li H."/>
            <person name="Li K."/>
            <person name="Li Q."/>
            <person name="Liu X."/>
            <person name="Ma X."/>
            <person name="Naidoo K."/>
            <person name="Pethybridge S.J."/>
            <person name="Sun J."/>
            <person name="Steenkamp E.T."/>
            <person name="van der Nest M.A."/>
            <person name="van Wyk S."/>
            <person name="Wingfield M.J."/>
            <person name="Xiong C."/>
            <person name="Yue Q."/>
            <person name="Zhang X."/>
        </authorList>
    </citation>
    <scope>NUCLEOTIDE SEQUENCE [LARGE SCALE GENOMIC DNA]</scope>
    <source>
        <strain evidence="7 8">BP5796</strain>
    </source>
</reference>
<feature type="compositionally biased region" description="Polar residues" evidence="5">
    <location>
        <begin position="1442"/>
        <end position="1455"/>
    </location>
</feature>
<feature type="compositionally biased region" description="Low complexity" evidence="5">
    <location>
        <begin position="850"/>
        <end position="864"/>
    </location>
</feature>
<feature type="coiled-coil region" evidence="4">
    <location>
        <begin position="1150"/>
        <end position="1184"/>
    </location>
</feature>
<dbReference type="InterPro" id="IPR039462">
    <property type="entry name" value="Nup159/Nup146_N"/>
</dbReference>
<keyword evidence="2" id="KW-0813">Transport</keyword>
<dbReference type="InterPro" id="IPR026054">
    <property type="entry name" value="Nucleoporin"/>
</dbReference>
<evidence type="ECO:0000256" key="2">
    <source>
        <dbReference type="ARBA" id="ARBA00022448"/>
    </source>
</evidence>
<dbReference type="Pfam" id="PF16755">
    <property type="entry name" value="Beta-prop_NUP159_NUP214"/>
    <property type="match status" value="1"/>
</dbReference>
<name>A0A3D8RVN9_9HELO</name>
<dbReference type="InterPro" id="IPR015943">
    <property type="entry name" value="WD40/YVTN_repeat-like_dom_sf"/>
</dbReference>
<feature type="compositionally biased region" description="Polar residues" evidence="5">
    <location>
        <begin position="1038"/>
        <end position="1074"/>
    </location>
</feature>
<sequence length="1536" mass="159951">MAFSFGNAAAAAAAGPNTQSQAGPDLEDIQTEALGFLALAGESKLQLLPTPWPSDNLPQPTASLLSVASRKGLVAAAGPDVVIIATTESVRKAFEGPGSGGSNLKPFQPQLTLPMPMRISQLAFSSDETYLVLSAAEGGGLAVYDVQAILQGSTESAFQMSTNGQALRALIPNPSPERGEFIAVVTNDGNLMMANLKERSFVPGTNGQVLKDGVSCLSWSTQGKQLVAGLGSGSAIQMTPDGTVKAEIPVPPNMEPGHHTSSITWLENNVFLLVHTPSSFDNSSPPTSIYHVATRQPPSNFTFQKIADPAPPFGLNRSPPHHFLQRLRNFPPNIQDLIIVASTASTDIGLFSRSKVPLSGDKPADKITGVFTMTEMADDSRRAQLPMTGDLGDTSPIGIALDLSSKEKVVKPIPSDEMSESPTPLPGIMVLNNEGVLASWWVVYSESIRQGTVYPGLVIAEGVTQSAQGPAASSQPTPSAFGAPPAQPAFGQSAFGTPSTAAPAFGSASKVGSFGAPSGLGQTQSPWGAASTNAAPSSGPVFGSSTFGSTPASNPQTNKTPAFGSSAFGTPSTAAPAGGSAFGTPAFGSASTPGFGTSGLPGSRPSPWSSAAGTAPASAFGQPSGLGKSTSVFGSGASNPPSSGANVPSSGGFASFAQQGGFAAAVAPSSGSIFGSNNSTTPTSTGGSVFGTKSDNATTSNVFGKPSSPAPAAGIFSGPKPTTSIFGAPSTTQAGNPFGAPSQTNTSKSESVFGSNKFVLSSTFNADKSSEVDTPKSSGDADKSLFGGAFGSALGEVSKPSQAEAAVSQETDMNDDNAIEVSKSEEIKKEPSTTPMSTPAPSKFTSSTPASTSLFGSSTLTSATPMTKPVSSAGFGFGKPSMGGINIPPPETKTPGKLSNPSFFKKEPETEKKPSEALKGIPEAPLPPDSTTKPSFDNASGSSISNDAPLPPDFIPRPAIKTTETVPATATEPKATSSISADLIPPSDVPGGPEEGDDESDFLTEEDDSGNPSGEESDEEEEGSEEGSGEDVTKDLSPPQSSTKTAGFTPQSSFGGPASQSPVGGLFTNMQRPKQPNAGRSLFGEINQSAPVLPPPKLMASPRSPSPIRSAVGRLQRPDATRSVSLPGGPSHMLQKQAAKPTAPAQNLSVLLEQQRAEEQRRVAKRAQKEAEEKQALVDDEDEMTQKFLSSEITATRTLDDFVAHSDYVSTTAADSIPAQVETVYRDINSMIDTLGINARALRSFMKGHTEQYKEEGRTRQDLEDEQDWVLVEIEDLGSVLSKDLAHDLGAGRVQGVAAKLEVCSDLQKELTRLFARFEDIKKLVLTHVDADYRAIARAQPLSAEQAAQQHDLRKQFKEFQELLAKAEEELTVLKAAIASQSGGNNGKPVPTVEAVVRTITKMTSMAEKRSGDIDVLENQMRKLRFSSAASSREGSPFATPQHRTSTRIPGSSTYGLLYTPDNLRESSRNLQNSLMSSTSSFTRGSPPKKKMSLFSSEEKAQLRSKLARKKDVSIRLRAALHKTGTNVRSMDDDDD</sequence>
<feature type="region of interest" description="Disordered" evidence="5">
    <location>
        <begin position="1474"/>
        <end position="1495"/>
    </location>
</feature>
<accession>A0A3D8RVN9</accession>
<feature type="coiled-coil region" evidence="4">
    <location>
        <begin position="1350"/>
        <end position="1377"/>
    </location>
</feature>
<dbReference type="OrthoDB" id="248320at2759"/>
<evidence type="ECO:0000256" key="4">
    <source>
        <dbReference type="SAM" id="Coils"/>
    </source>
</evidence>
<evidence type="ECO:0000313" key="8">
    <source>
        <dbReference type="Proteomes" id="UP000256328"/>
    </source>
</evidence>
<feature type="compositionally biased region" description="Polar residues" evidence="5">
    <location>
        <begin position="1474"/>
        <end position="1484"/>
    </location>
</feature>
<gene>
    <name evidence="7" type="ORF">BP5796_05979</name>
</gene>
<dbReference type="Gene3D" id="2.130.10.10">
    <property type="entry name" value="YVTN repeat-like/Quinoprotein amine dehydrogenase"/>
    <property type="match status" value="1"/>
</dbReference>
<dbReference type="GO" id="GO:0005643">
    <property type="term" value="C:nuclear pore"/>
    <property type="evidence" value="ECO:0007669"/>
    <property type="project" value="TreeGrafter"/>
</dbReference>
<organism evidence="7 8">
    <name type="scientific">Coleophoma crateriformis</name>
    <dbReference type="NCBI Taxonomy" id="565419"/>
    <lineage>
        <taxon>Eukaryota</taxon>
        <taxon>Fungi</taxon>
        <taxon>Dikarya</taxon>
        <taxon>Ascomycota</taxon>
        <taxon>Pezizomycotina</taxon>
        <taxon>Leotiomycetes</taxon>
        <taxon>Helotiales</taxon>
        <taxon>Dermateaceae</taxon>
        <taxon>Coleophoma</taxon>
    </lineage>
</organism>
<feature type="compositionally biased region" description="Low complexity" evidence="5">
    <location>
        <begin position="478"/>
        <end position="494"/>
    </location>
</feature>
<dbReference type="GO" id="GO:0008139">
    <property type="term" value="F:nuclear localization sequence binding"/>
    <property type="evidence" value="ECO:0007669"/>
    <property type="project" value="TreeGrafter"/>
</dbReference>
<feature type="compositionally biased region" description="Polar residues" evidence="5">
    <location>
        <begin position="720"/>
        <end position="751"/>
    </location>
</feature>
<comment type="subcellular location">
    <subcellularLocation>
        <location evidence="1">Nucleus</location>
    </subcellularLocation>
</comment>
<feature type="compositionally biased region" description="Polar residues" evidence="5">
    <location>
        <begin position="520"/>
        <end position="536"/>
    </location>
</feature>
<evidence type="ECO:0000259" key="6">
    <source>
        <dbReference type="Pfam" id="PF16755"/>
    </source>
</evidence>
<feature type="compositionally biased region" description="Polar residues" evidence="5">
    <location>
        <begin position="693"/>
        <end position="702"/>
    </location>
</feature>
<feature type="region of interest" description="Disordered" evidence="5">
    <location>
        <begin position="468"/>
        <end position="497"/>
    </location>
</feature>
<feature type="region of interest" description="Disordered" evidence="5">
    <location>
        <begin position="764"/>
        <end position="1144"/>
    </location>
</feature>
<evidence type="ECO:0000313" key="7">
    <source>
        <dbReference type="EMBL" id="RDW78127.1"/>
    </source>
</evidence>
<feature type="region of interest" description="Disordered" evidence="5">
    <location>
        <begin position="667"/>
        <end position="751"/>
    </location>
</feature>
<feature type="compositionally biased region" description="Basic and acidic residues" evidence="5">
    <location>
        <begin position="822"/>
        <end position="831"/>
    </location>
</feature>
<feature type="compositionally biased region" description="Polar residues" evidence="5">
    <location>
        <begin position="543"/>
        <end position="560"/>
    </location>
</feature>
<feature type="compositionally biased region" description="Acidic residues" evidence="5">
    <location>
        <begin position="994"/>
        <end position="1029"/>
    </location>
</feature>
<evidence type="ECO:0000256" key="3">
    <source>
        <dbReference type="ARBA" id="ARBA00023242"/>
    </source>
</evidence>
<keyword evidence="3" id="KW-0539">Nucleus</keyword>
<dbReference type="Proteomes" id="UP000256328">
    <property type="component" value="Unassembled WGS sequence"/>
</dbReference>
<dbReference type="GO" id="GO:0006606">
    <property type="term" value="P:protein import into nucleus"/>
    <property type="evidence" value="ECO:0007669"/>
    <property type="project" value="TreeGrafter"/>
</dbReference>
<feature type="region of interest" description="Disordered" evidence="5">
    <location>
        <begin position="592"/>
        <end position="653"/>
    </location>
</feature>
<feature type="compositionally biased region" description="Low complexity" evidence="5">
    <location>
        <begin position="961"/>
        <end position="976"/>
    </location>
</feature>
<feature type="compositionally biased region" description="Low complexity" evidence="5">
    <location>
        <begin position="832"/>
        <end position="842"/>
    </location>
</feature>
<dbReference type="SUPFAM" id="SSF117289">
    <property type="entry name" value="Nucleoporin domain"/>
    <property type="match status" value="1"/>
</dbReference>
<feature type="compositionally biased region" description="Basic and acidic residues" evidence="5">
    <location>
        <begin position="768"/>
        <end position="783"/>
    </location>
</feature>
<feature type="compositionally biased region" description="Polar residues" evidence="5">
    <location>
        <begin position="929"/>
        <end position="946"/>
    </location>
</feature>
<feature type="compositionally biased region" description="Low complexity" evidence="5">
    <location>
        <begin position="1101"/>
        <end position="1110"/>
    </location>
</feature>
<proteinExistence type="predicted"/>
<dbReference type="GO" id="GO:0017056">
    <property type="term" value="F:structural constituent of nuclear pore"/>
    <property type="evidence" value="ECO:0007669"/>
    <property type="project" value="TreeGrafter"/>
</dbReference>
<dbReference type="PANTHER" id="PTHR23193:SF23">
    <property type="entry name" value="NUCLEAR PORE COMPLEX PROTEIN NUP153"/>
    <property type="match status" value="1"/>
</dbReference>
<protein>
    <recommendedName>
        <fullName evidence="6">Nucleoporin Nup159/Nup146 N-terminal domain-containing protein</fullName>
    </recommendedName>
</protein>
<feature type="compositionally biased region" description="Low complexity" evidence="5">
    <location>
        <begin position="634"/>
        <end position="653"/>
    </location>
</feature>
<feature type="compositionally biased region" description="Low complexity" evidence="5">
    <location>
        <begin position="674"/>
        <end position="692"/>
    </location>
</feature>
<feature type="domain" description="Nucleoporin Nup159/Nup146 N-terminal" evidence="6">
    <location>
        <begin position="58"/>
        <end position="437"/>
    </location>
</feature>
<dbReference type="GO" id="GO:0006405">
    <property type="term" value="P:RNA export from nucleus"/>
    <property type="evidence" value="ECO:0007669"/>
    <property type="project" value="TreeGrafter"/>
</dbReference>
<keyword evidence="4" id="KW-0175">Coiled coil</keyword>
<evidence type="ECO:0000256" key="5">
    <source>
        <dbReference type="SAM" id="MobiDB-lite"/>
    </source>
</evidence>
<evidence type="ECO:0000256" key="1">
    <source>
        <dbReference type="ARBA" id="ARBA00004123"/>
    </source>
</evidence>
<dbReference type="FunFam" id="2.130.10.10:FF:000645">
    <property type="entry name" value="Putative nuclear pore complex subunit Nup159"/>
    <property type="match status" value="1"/>
</dbReference>
<keyword evidence="8" id="KW-1185">Reference proteome</keyword>
<dbReference type="PANTHER" id="PTHR23193">
    <property type="entry name" value="NUCLEAR PORE COMPLEX PROTEIN NUP"/>
    <property type="match status" value="1"/>
</dbReference>
<dbReference type="EMBL" id="PDLN01000008">
    <property type="protein sequence ID" value="RDW78127.1"/>
    <property type="molecule type" value="Genomic_DNA"/>
</dbReference>
<feature type="compositionally biased region" description="Basic and acidic residues" evidence="5">
    <location>
        <begin position="904"/>
        <end position="916"/>
    </location>
</feature>